<dbReference type="Gene3D" id="3.40.50.300">
    <property type="entry name" value="P-loop containing nucleotide triphosphate hydrolases"/>
    <property type="match status" value="2"/>
</dbReference>
<dbReference type="InterPro" id="IPR032781">
    <property type="entry name" value="ABC_tran_Xtn"/>
</dbReference>
<dbReference type="InterPro" id="IPR017871">
    <property type="entry name" value="ABC_transporter-like_CS"/>
</dbReference>
<dbReference type="SMART" id="SM00382">
    <property type="entry name" value="AAA"/>
    <property type="match status" value="2"/>
</dbReference>
<dbReference type="Gene3D" id="1.10.287.380">
    <property type="entry name" value="Valyl-tRNA synthetase, C-terminal domain"/>
    <property type="match status" value="1"/>
</dbReference>
<dbReference type="AlphaFoldDB" id="A0A917B8D1"/>
<proteinExistence type="predicted"/>
<protein>
    <submittedName>
        <fullName evidence="7">ABC transporter ATP-binding protein</fullName>
    </submittedName>
</protein>
<dbReference type="FunFam" id="3.40.50.300:FF:000011">
    <property type="entry name" value="Putative ABC transporter ATP-binding component"/>
    <property type="match status" value="1"/>
</dbReference>
<dbReference type="RefSeq" id="WP_188378228.1">
    <property type="nucleotide sequence ID" value="NZ_BMEL01000003.1"/>
</dbReference>
<feature type="coiled-coil region" evidence="4">
    <location>
        <begin position="249"/>
        <end position="276"/>
    </location>
</feature>
<feature type="compositionally biased region" description="Basic and acidic residues" evidence="5">
    <location>
        <begin position="298"/>
        <end position="311"/>
    </location>
</feature>
<feature type="region of interest" description="Disordered" evidence="5">
    <location>
        <begin position="548"/>
        <end position="583"/>
    </location>
</feature>
<keyword evidence="8" id="KW-1185">Reference proteome</keyword>
<dbReference type="Pfam" id="PF12848">
    <property type="entry name" value="ABC_tran_Xtn"/>
    <property type="match status" value="1"/>
</dbReference>
<dbReference type="Proteomes" id="UP000660110">
    <property type="component" value="Unassembled WGS sequence"/>
</dbReference>
<dbReference type="SUPFAM" id="SSF52540">
    <property type="entry name" value="P-loop containing nucleoside triphosphate hydrolases"/>
    <property type="match status" value="2"/>
</dbReference>
<dbReference type="GO" id="GO:0005524">
    <property type="term" value="F:ATP binding"/>
    <property type="evidence" value="ECO:0007669"/>
    <property type="project" value="UniProtKB-KW"/>
</dbReference>
<keyword evidence="1" id="KW-0677">Repeat</keyword>
<dbReference type="InterPro" id="IPR037118">
    <property type="entry name" value="Val-tRNA_synth_C_sf"/>
</dbReference>
<dbReference type="InterPro" id="IPR003439">
    <property type="entry name" value="ABC_transporter-like_ATP-bd"/>
</dbReference>
<evidence type="ECO:0000256" key="5">
    <source>
        <dbReference type="SAM" id="MobiDB-lite"/>
    </source>
</evidence>
<dbReference type="InterPro" id="IPR027417">
    <property type="entry name" value="P-loop_NTPase"/>
</dbReference>
<dbReference type="CDD" id="cd03221">
    <property type="entry name" value="ABCF_EF-3"/>
    <property type="match status" value="2"/>
</dbReference>
<keyword evidence="2" id="KW-0547">Nucleotide-binding</keyword>
<dbReference type="PANTHER" id="PTHR42855:SF2">
    <property type="entry name" value="DRUG RESISTANCE ABC TRANSPORTER,ATP-BINDING PROTEIN"/>
    <property type="match status" value="1"/>
</dbReference>
<dbReference type="InterPro" id="IPR051309">
    <property type="entry name" value="ABCF_ATPase"/>
</dbReference>
<dbReference type="GO" id="GO:0016887">
    <property type="term" value="F:ATP hydrolysis activity"/>
    <property type="evidence" value="ECO:0007669"/>
    <property type="project" value="InterPro"/>
</dbReference>
<evidence type="ECO:0000313" key="8">
    <source>
        <dbReference type="Proteomes" id="UP000660110"/>
    </source>
</evidence>
<dbReference type="PROSITE" id="PS00211">
    <property type="entry name" value="ABC_TRANSPORTER_1"/>
    <property type="match status" value="2"/>
</dbReference>
<name>A0A917B8D1_HALAA</name>
<evidence type="ECO:0000256" key="1">
    <source>
        <dbReference type="ARBA" id="ARBA00022737"/>
    </source>
</evidence>
<dbReference type="PROSITE" id="PS50893">
    <property type="entry name" value="ABC_TRANSPORTER_2"/>
    <property type="match status" value="2"/>
</dbReference>
<dbReference type="PANTHER" id="PTHR42855">
    <property type="entry name" value="ABC TRANSPORTER ATP-BINDING SUBUNIT"/>
    <property type="match status" value="1"/>
</dbReference>
<feature type="domain" description="ABC transporter" evidence="6">
    <location>
        <begin position="4"/>
        <end position="264"/>
    </location>
</feature>
<dbReference type="GO" id="GO:0003677">
    <property type="term" value="F:DNA binding"/>
    <property type="evidence" value="ECO:0007669"/>
    <property type="project" value="InterPro"/>
</dbReference>
<evidence type="ECO:0000256" key="4">
    <source>
        <dbReference type="SAM" id="Coils"/>
    </source>
</evidence>
<dbReference type="Pfam" id="PF00005">
    <property type="entry name" value="ABC_tran"/>
    <property type="match status" value="2"/>
</dbReference>
<reference evidence="7" key="1">
    <citation type="journal article" date="2014" name="Int. J. Syst. Evol. Microbiol.">
        <title>Complete genome sequence of Corynebacterium casei LMG S-19264T (=DSM 44701T), isolated from a smear-ripened cheese.</title>
        <authorList>
            <consortium name="US DOE Joint Genome Institute (JGI-PGF)"/>
            <person name="Walter F."/>
            <person name="Albersmeier A."/>
            <person name="Kalinowski J."/>
            <person name="Ruckert C."/>
        </authorList>
    </citation>
    <scope>NUCLEOTIDE SEQUENCE</scope>
    <source>
        <strain evidence="7">CGMCC 1.12153</strain>
    </source>
</reference>
<evidence type="ECO:0000256" key="2">
    <source>
        <dbReference type="ARBA" id="ARBA00022741"/>
    </source>
</evidence>
<comment type="caution">
    <text evidence="7">The sequence shown here is derived from an EMBL/GenBank/DDBJ whole genome shotgun (WGS) entry which is preliminary data.</text>
</comment>
<evidence type="ECO:0000259" key="6">
    <source>
        <dbReference type="PROSITE" id="PS50893"/>
    </source>
</evidence>
<feature type="region of interest" description="Disordered" evidence="5">
    <location>
        <begin position="290"/>
        <end position="313"/>
    </location>
</feature>
<keyword evidence="3 7" id="KW-0067">ATP-binding</keyword>
<dbReference type="Pfam" id="PF16326">
    <property type="entry name" value="ABC_tran_CTD"/>
    <property type="match status" value="1"/>
</dbReference>
<evidence type="ECO:0000256" key="3">
    <source>
        <dbReference type="ARBA" id="ARBA00022840"/>
    </source>
</evidence>
<reference evidence="7" key="2">
    <citation type="submission" date="2020-09" db="EMBL/GenBank/DDBJ databases">
        <authorList>
            <person name="Sun Q."/>
            <person name="Zhou Y."/>
        </authorList>
    </citation>
    <scope>NUCLEOTIDE SEQUENCE</scope>
    <source>
        <strain evidence="7">CGMCC 1.12153</strain>
    </source>
</reference>
<feature type="domain" description="ABC transporter" evidence="6">
    <location>
        <begin position="331"/>
        <end position="547"/>
    </location>
</feature>
<dbReference type="EMBL" id="BMEL01000003">
    <property type="protein sequence ID" value="GGF28270.1"/>
    <property type="molecule type" value="Genomic_DNA"/>
</dbReference>
<dbReference type="InterPro" id="IPR003593">
    <property type="entry name" value="AAA+_ATPase"/>
</dbReference>
<gene>
    <name evidence="7" type="primary">uup</name>
    <name evidence="7" type="ORF">GCM10010954_29230</name>
</gene>
<keyword evidence="4" id="KW-0175">Coiled coil</keyword>
<sequence>MILMQLNQLTKRFGAELILQNIKLDVQMNDRIAIVGRNGAGKSTLLKMMAGDMSHDSGDIFKPKDVSMGYLAQNTGLQSDDTIWNEMTKVFAHLQKLERELRQMEADMADPDLLANANKYHQLLSKYDEKQDYFKVAGGYQYEAEIKAVLNGLNFHDFDWNTSIATLSGGQKTRLALGKLLLTKPDILILDEPTNHLDIDTLSWLESYLQGYEGAVVIVSHDRYFLDEIVNTVYEIAHQGSKKYHGNYSDYLKKKEEDYELELKHYEKQQSEIKQMEEFIQKNIVRATTSKRAQSRRKQLEKMDKLDKPKTEQQSAKFSFQVAKKSGNDVLKIRDLAFRYDDQDRYVFDHLSLDLQRGDSFALVGPNGVGKTTLLKTIIGDLKAAKGNIMVGTNVQIGYYDQEQTKLNSKKTVLNELWDEYPLKNEKDIRTILGNFLFTGEDVLKPVSALSGGEKARLSLAKLMMQEANLLILDEPTNHLDLDSKEVLESALVDYPGTILFVSHDRYFINKIATQIVEMEPAETRVFLGDYDYYLHKKQEERELREIEEAERAEQAAATKPQEQESKNSFQQDKALKSEERKRKRRIAEIEQEIEQLEAKVEENDALLCKPEVFQDHEKSLELTEENEQYQERMEALLEEWEALDA</sequence>
<evidence type="ECO:0000313" key="7">
    <source>
        <dbReference type="EMBL" id="GGF28270.1"/>
    </source>
</evidence>
<dbReference type="InterPro" id="IPR032524">
    <property type="entry name" value="ABC_tran_C"/>
</dbReference>
<organism evidence="7 8">
    <name type="scientific">Halobacillus andaensis</name>
    <dbReference type="NCBI Taxonomy" id="1176239"/>
    <lineage>
        <taxon>Bacteria</taxon>
        <taxon>Bacillati</taxon>
        <taxon>Bacillota</taxon>
        <taxon>Bacilli</taxon>
        <taxon>Bacillales</taxon>
        <taxon>Bacillaceae</taxon>
        <taxon>Halobacillus</taxon>
    </lineage>
</organism>
<accession>A0A917B8D1</accession>
<dbReference type="FunFam" id="3.40.50.300:FF:000309">
    <property type="entry name" value="ABC transporter ATP-binding protein"/>
    <property type="match status" value="1"/>
</dbReference>